<reference evidence="1" key="1">
    <citation type="submission" date="2014-09" db="EMBL/GenBank/DDBJ databases">
        <authorList>
            <person name="Magalhaes I.L.F."/>
            <person name="Oliveira U."/>
            <person name="Santos F.R."/>
            <person name="Vidigal T.H.D.A."/>
            <person name="Brescovit A.D."/>
            <person name="Santos A.J."/>
        </authorList>
    </citation>
    <scope>NUCLEOTIDE SEQUENCE</scope>
    <source>
        <tissue evidence="1">Shoot tissue taken approximately 20 cm above the soil surface</tissue>
    </source>
</reference>
<dbReference type="AlphaFoldDB" id="A0A0A9BS90"/>
<evidence type="ECO:0000313" key="1">
    <source>
        <dbReference type="EMBL" id="JAD66934.1"/>
    </source>
</evidence>
<dbReference type="EMBL" id="GBRH01230961">
    <property type="protein sequence ID" value="JAD66934.1"/>
    <property type="molecule type" value="Transcribed_RNA"/>
</dbReference>
<organism evidence="1">
    <name type="scientific">Arundo donax</name>
    <name type="common">Giant reed</name>
    <name type="synonym">Donax arundinaceus</name>
    <dbReference type="NCBI Taxonomy" id="35708"/>
    <lineage>
        <taxon>Eukaryota</taxon>
        <taxon>Viridiplantae</taxon>
        <taxon>Streptophyta</taxon>
        <taxon>Embryophyta</taxon>
        <taxon>Tracheophyta</taxon>
        <taxon>Spermatophyta</taxon>
        <taxon>Magnoliopsida</taxon>
        <taxon>Liliopsida</taxon>
        <taxon>Poales</taxon>
        <taxon>Poaceae</taxon>
        <taxon>PACMAD clade</taxon>
        <taxon>Arundinoideae</taxon>
        <taxon>Arundineae</taxon>
        <taxon>Arundo</taxon>
    </lineage>
</organism>
<accession>A0A0A9BS90</accession>
<proteinExistence type="predicted"/>
<protein>
    <submittedName>
        <fullName evidence="1">Uncharacterized protein</fullName>
    </submittedName>
</protein>
<sequence length="53" mass="6018">MHHKCASSTISWSTSWAHGAAPLKTQLFLCFDNHHASRITTMLCLLNTWRFGT</sequence>
<reference evidence="1" key="2">
    <citation type="journal article" date="2015" name="Data Brief">
        <title>Shoot transcriptome of the giant reed, Arundo donax.</title>
        <authorList>
            <person name="Barrero R.A."/>
            <person name="Guerrero F.D."/>
            <person name="Moolhuijzen P."/>
            <person name="Goolsby J.A."/>
            <person name="Tidwell J."/>
            <person name="Bellgard S.E."/>
            <person name="Bellgard M.I."/>
        </authorList>
    </citation>
    <scope>NUCLEOTIDE SEQUENCE</scope>
    <source>
        <tissue evidence="1">Shoot tissue taken approximately 20 cm above the soil surface</tissue>
    </source>
</reference>
<name>A0A0A9BS90_ARUDO</name>